<feature type="compositionally biased region" description="Low complexity" evidence="2">
    <location>
        <begin position="9"/>
        <end position="19"/>
    </location>
</feature>
<comment type="similarity">
    <text evidence="1">Belongs to the Di19 family.</text>
</comment>
<sequence length="238" mass="27052">MEDDMWAVSSSGSSRSYRSATTAAKYQSGSYRDSGEFDEDYDDDDDDDDVEVDYQCPFCSDDYDLVELCHHIDEEHQLEATHGVCPVCSKRVKMHMVDHITTYHRDVLKISFFHFTNKLYSEQKQTSYMDDPYSSDKYLQSFHDDMPPSINHHTSKAVVADQFLSFLNSPPLPKPTKTVQVDSSVEDKALIEDSSTVKDRASSTALSDTEQLEKAKKCEFVQGLLSSAMFDDDGCDFF</sequence>
<dbReference type="Pfam" id="PF05605">
    <property type="entry name" value="zf-Di19"/>
    <property type="match status" value="1"/>
</dbReference>
<evidence type="ECO:0000313" key="6">
    <source>
        <dbReference type="Proteomes" id="UP000824890"/>
    </source>
</evidence>
<dbReference type="PANTHER" id="PTHR31875:SF25">
    <property type="entry name" value="PROTEIN DEHYDRATION-INDUCED 19 HOMOLOG 2"/>
    <property type="match status" value="1"/>
</dbReference>
<dbReference type="Pfam" id="PF14571">
    <property type="entry name" value="Di19_C"/>
    <property type="match status" value="1"/>
</dbReference>
<comment type="caution">
    <text evidence="5">The sequence shown here is derived from an EMBL/GenBank/DDBJ whole genome shotgun (WGS) entry which is preliminary data.</text>
</comment>
<dbReference type="InterPro" id="IPR027935">
    <property type="entry name" value="Di19_C"/>
</dbReference>
<evidence type="ECO:0000256" key="2">
    <source>
        <dbReference type="SAM" id="MobiDB-lite"/>
    </source>
</evidence>
<organism evidence="5 6">
    <name type="scientific">Brassica napus</name>
    <name type="common">Rape</name>
    <dbReference type="NCBI Taxonomy" id="3708"/>
    <lineage>
        <taxon>Eukaryota</taxon>
        <taxon>Viridiplantae</taxon>
        <taxon>Streptophyta</taxon>
        <taxon>Embryophyta</taxon>
        <taxon>Tracheophyta</taxon>
        <taxon>Spermatophyta</taxon>
        <taxon>Magnoliopsida</taxon>
        <taxon>eudicotyledons</taxon>
        <taxon>Gunneridae</taxon>
        <taxon>Pentapetalae</taxon>
        <taxon>rosids</taxon>
        <taxon>malvids</taxon>
        <taxon>Brassicales</taxon>
        <taxon>Brassicaceae</taxon>
        <taxon>Brassiceae</taxon>
        <taxon>Brassica</taxon>
    </lineage>
</organism>
<dbReference type="InterPro" id="IPR008598">
    <property type="entry name" value="Di19_Zn-bd"/>
</dbReference>
<keyword evidence="6" id="KW-1185">Reference proteome</keyword>
<evidence type="ECO:0000259" key="3">
    <source>
        <dbReference type="Pfam" id="PF05605"/>
    </source>
</evidence>
<gene>
    <name evidence="5" type="ORF">HID58_037012</name>
</gene>
<protein>
    <submittedName>
        <fullName evidence="5">Uncharacterized protein</fullName>
    </submittedName>
</protein>
<evidence type="ECO:0000259" key="4">
    <source>
        <dbReference type="Pfam" id="PF14571"/>
    </source>
</evidence>
<feature type="domain" description="Di19 zinc-binding" evidence="3">
    <location>
        <begin position="53"/>
        <end position="105"/>
    </location>
</feature>
<dbReference type="EMBL" id="JAGKQM010000009">
    <property type="protein sequence ID" value="KAH0913691.1"/>
    <property type="molecule type" value="Genomic_DNA"/>
</dbReference>
<evidence type="ECO:0000256" key="1">
    <source>
        <dbReference type="ARBA" id="ARBA00007109"/>
    </source>
</evidence>
<feature type="compositionally biased region" description="Polar residues" evidence="2">
    <location>
        <begin position="20"/>
        <end position="31"/>
    </location>
</feature>
<proteinExistence type="inferred from homology"/>
<feature type="domain" description="Di19 C-terminal" evidence="4">
    <location>
        <begin position="136"/>
        <end position="229"/>
    </location>
</feature>
<accession>A0ABQ8C9E5</accession>
<evidence type="ECO:0000313" key="5">
    <source>
        <dbReference type="EMBL" id="KAH0913691.1"/>
    </source>
</evidence>
<dbReference type="PANTHER" id="PTHR31875">
    <property type="entry name" value="PROTEIN DEHYDRATION-INDUCED 19"/>
    <property type="match status" value="1"/>
</dbReference>
<name>A0ABQ8C9E5_BRANA</name>
<dbReference type="InterPro" id="IPR033347">
    <property type="entry name" value="Di19"/>
</dbReference>
<feature type="region of interest" description="Disordered" evidence="2">
    <location>
        <begin position="1"/>
        <end position="47"/>
    </location>
</feature>
<dbReference type="Proteomes" id="UP000824890">
    <property type="component" value="Unassembled WGS sequence"/>
</dbReference>
<reference evidence="5 6" key="1">
    <citation type="submission" date="2021-05" db="EMBL/GenBank/DDBJ databases">
        <title>Genome Assembly of Synthetic Allotetraploid Brassica napus Reveals Homoeologous Exchanges between Subgenomes.</title>
        <authorList>
            <person name="Davis J.T."/>
        </authorList>
    </citation>
    <scope>NUCLEOTIDE SEQUENCE [LARGE SCALE GENOMIC DNA]</scope>
    <source>
        <strain evidence="6">cv. Da-Ae</strain>
        <tissue evidence="5">Seedling</tissue>
    </source>
</reference>
<feature type="compositionally biased region" description="Acidic residues" evidence="2">
    <location>
        <begin position="36"/>
        <end position="47"/>
    </location>
</feature>